<comment type="caution">
    <text evidence="1">The sequence shown here is derived from an EMBL/GenBank/DDBJ whole genome shotgun (WGS) entry which is preliminary data.</text>
</comment>
<reference evidence="1" key="1">
    <citation type="submission" date="2021-10" db="EMBL/GenBank/DDBJ databases">
        <title>Melipona bicolor Genome sequencing and assembly.</title>
        <authorList>
            <person name="Araujo N.S."/>
            <person name="Arias M.C."/>
        </authorList>
    </citation>
    <scope>NUCLEOTIDE SEQUENCE</scope>
    <source>
        <strain evidence="1">USP_2M_L1-L4_2017</strain>
        <tissue evidence="1">Whole body</tissue>
    </source>
</reference>
<keyword evidence="2" id="KW-1185">Reference proteome</keyword>
<name>A0AA40G5F3_9HYME</name>
<evidence type="ECO:0000313" key="1">
    <source>
        <dbReference type="EMBL" id="KAK1131450.1"/>
    </source>
</evidence>
<dbReference type="EMBL" id="JAHYIQ010000006">
    <property type="protein sequence ID" value="KAK1131450.1"/>
    <property type="molecule type" value="Genomic_DNA"/>
</dbReference>
<evidence type="ECO:0000313" key="2">
    <source>
        <dbReference type="Proteomes" id="UP001177670"/>
    </source>
</evidence>
<gene>
    <name evidence="1" type="ORF">K0M31_017734</name>
</gene>
<accession>A0AA40G5F3</accession>
<protein>
    <submittedName>
        <fullName evidence="1">Uncharacterized protein</fullName>
    </submittedName>
</protein>
<organism evidence="1 2">
    <name type="scientific">Melipona bicolor</name>
    <dbReference type="NCBI Taxonomy" id="60889"/>
    <lineage>
        <taxon>Eukaryota</taxon>
        <taxon>Metazoa</taxon>
        <taxon>Ecdysozoa</taxon>
        <taxon>Arthropoda</taxon>
        <taxon>Hexapoda</taxon>
        <taxon>Insecta</taxon>
        <taxon>Pterygota</taxon>
        <taxon>Neoptera</taxon>
        <taxon>Endopterygota</taxon>
        <taxon>Hymenoptera</taxon>
        <taxon>Apocrita</taxon>
        <taxon>Aculeata</taxon>
        <taxon>Apoidea</taxon>
        <taxon>Anthophila</taxon>
        <taxon>Apidae</taxon>
        <taxon>Melipona</taxon>
    </lineage>
</organism>
<sequence length="61" mass="7604">MSHSESRPKVIHDRLVSNTLEEEPRRSFDDFDVSFNHQDHCWQYYRTFHQQFRQCKYPMNV</sequence>
<dbReference type="Proteomes" id="UP001177670">
    <property type="component" value="Unassembled WGS sequence"/>
</dbReference>
<dbReference type="AlphaFoldDB" id="A0AA40G5F3"/>
<proteinExistence type="predicted"/>